<comment type="caution">
    <text evidence="1">The sequence shown here is derived from an EMBL/GenBank/DDBJ whole genome shotgun (WGS) entry which is preliminary data.</text>
</comment>
<evidence type="ECO:0000313" key="1">
    <source>
        <dbReference type="EMBL" id="CDL38613.1"/>
    </source>
</evidence>
<dbReference type="EMBL" id="CBWP010000043">
    <property type="protein sequence ID" value="CDL38613.1"/>
    <property type="molecule type" value="Genomic_DNA"/>
</dbReference>
<dbReference type="InterPro" id="IPR036866">
    <property type="entry name" value="RibonucZ/Hydroxyglut_hydro"/>
</dbReference>
<name>A0A7G2IQ16_CITFR</name>
<organism evidence="1 2">
    <name type="scientific">Citrobacter freundii</name>
    <dbReference type="NCBI Taxonomy" id="546"/>
    <lineage>
        <taxon>Bacteria</taxon>
        <taxon>Pseudomonadati</taxon>
        <taxon>Pseudomonadota</taxon>
        <taxon>Gammaproteobacteria</taxon>
        <taxon>Enterobacterales</taxon>
        <taxon>Enterobacteriaceae</taxon>
        <taxon>Citrobacter</taxon>
        <taxon>Citrobacter freundii complex</taxon>
    </lineage>
</organism>
<dbReference type="Gene3D" id="3.60.15.10">
    <property type="entry name" value="Ribonuclease Z/Hydroxyacylglutathione hydrolase-like"/>
    <property type="match status" value="1"/>
</dbReference>
<reference evidence="1 2" key="1">
    <citation type="submission" date="2013-10" db="EMBL/GenBank/DDBJ databases">
        <title>Antibiotic resistance diversity of beta-lactamase producers in the General Hospital Vienna.</title>
        <authorList>
            <person name="Barisic I."/>
            <person name="Mitteregger D."/>
            <person name="Hirschl A.M."/>
            <person name="Noehammer C."/>
            <person name="Wiesinger-Mayr H."/>
        </authorList>
    </citation>
    <scope>NUCLEOTIDE SEQUENCE [LARGE SCALE GENOMIC DNA]</scope>
    <source>
        <strain evidence="1 2">ISC11</strain>
    </source>
</reference>
<dbReference type="Proteomes" id="UP000019194">
    <property type="component" value="Unassembled WGS sequence"/>
</dbReference>
<dbReference type="PANTHER" id="PTHR42663:SF6">
    <property type="entry name" value="HYDROLASE C777.06C-RELATED"/>
    <property type="match status" value="1"/>
</dbReference>
<accession>A0A7G2IQ16</accession>
<dbReference type="SUPFAM" id="SSF56281">
    <property type="entry name" value="Metallo-hydrolase/oxidoreductase"/>
    <property type="match status" value="1"/>
</dbReference>
<evidence type="ECO:0000313" key="2">
    <source>
        <dbReference type="Proteomes" id="UP000019194"/>
    </source>
</evidence>
<dbReference type="AlphaFoldDB" id="A0A7G2IQ16"/>
<keyword evidence="1" id="KW-0378">Hydrolase</keyword>
<sequence>MNIHFLGTAASEGIPNPFCRCEHCQQARIRKGKDIRTHSSAIIDDELLIDVAPEFSQQLLRDGLDATEIKSLLFTHTHPDHFNVGDLFSRMEGYGFEITHPLHIFW</sequence>
<dbReference type="GO" id="GO:0016787">
    <property type="term" value="F:hydrolase activity"/>
    <property type="evidence" value="ECO:0007669"/>
    <property type="project" value="UniProtKB-KW"/>
</dbReference>
<protein>
    <submittedName>
        <fullName evidence="1">Metal-dependent hydrolases of the beta-lactamase superfamily I PhnP protein</fullName>
    </submittedName>
</protein>
<dbReference type="PANTHER" id="PTHR42663">
    <property type="entry name" value="HYDROLASE C777.06C-RELATED-RELATED"/>
    <property type="match status" value="1"/>
</dbReference>
<proteinExistence type="predicted"/>